<feature type="binding site" evidence="4">
    <location>
        <position position="80"/>
    </location>
    <ligand>
        <name>substrate</name>
    </ligand>
</feature>
<dbReference type="HAMAP" id="MF_01632">
    <property type="entry name" value="UbiC"/>
    <property type="match status" value="1"/>
</dbReference>
<comment type="function">
    <text evidence="4">Removes the pyruvyl group from chorismate, with concomitant aromatization of the ring, to provide 4-hydroxybenzoate (4HB) for the ubiquinone pathway.</text>
</comment>
<dbReference type="InterPro" id="IPR028978">
    <property type="entry name" value="Chorismate_lyase_/UTRA_dom_sf"/>
</dbReference>
<protein>
    <recommendedName>
        <fullName evidence="4">Probable chorismate pyruvate-lyase</fullName>
        <shortName evidence="4">CL</shortName>
        <shortName evidence="4">CPL</shortName>
        <ecNumber evidence="4">4.1.3.40</ecNumber>
    </recommendedName>
</protein>
<dbReference type="STRING" id="62101.AB835_05135"/>
<gene>
    <name evidence="4" type="primary">ubiC</name>
    <name evidence="5" type="ORF">AB835_05135</name>
</gene>
<comment type="caution">
    <text evidence="4">Lacks conserved residue(s) required for the propagation of feature annotation.</text>
</comment>
<evidence type="ECO:0000256" key="3">
    <source>
        <dbReference type="ARBA" id="ARBA00023239"/>
    </source>
</evidence>
<accession>A0A1D2QRE4</accession>
<comment type="pathway">
    <text evidence="4">Cofactor biosynthesis; ubiquinone biosynthesis.</text>
</comment>
<keyword evidence="2 4" id="KW-0831">Ubiquinone biosynthesis</keyword>
<keyword evidence="1 4" id="KW-0963">Cytoplasm</keyword>
<dbReference type="GO" id="GO:0008813">
    <property type="term" value="F:chorismate lyase activity"/>
    <property type="evidence" value="ECO:0007669"/>
    <property type="project" value="UniProtKB-UniRule"/>
</dbReference>
<dbReference type="AlphaFoldDB" id="A0A1D2QRE4"/>
<proteinExistence type="inferred from homology"/>
<evidence type="ECO:0000313" key="5">
    <source>
        <dbReference type="EMBL" id="ODS24161.1"/>
    </source>
</evidence>
<name>A0A1D2QRE4_9GAMM</name>
<comment type="similarity">
    <text evidence="4">Belongs to the UbiC family.</text>
</comment>
<dbReference type="InterPro" id="IPR007440">
    <property type="entry name" value="Chorismate--pyruvate_lyase"/>
</dbReference>
<dbReference type="Gene3D" id="3.40.1410.10">
    <property type="entry name" value="Chorismate lyase-like"/>
    <property type="match status" value="1"/>
</dbReference>
<sequence length="180" mass="20926">MQQNTLGVSQPLWCQPQRSQYKIPHSYYSWLVDKGSLTQKLIDKSQGRLSIEVLQQRIRRANFSEQRALLMPHRHWGVIREVVLYGDGIPWIYARTVIPLTTLHGPLRRLYYLGNKSLGEQLFTDPTMSRGPMEVAQLQPRQLPEKLQISQVTWGRRSVFRVSNKPLLVSEIFLPALLNH</sequence>
<dbReference type="UniPathway" id="UPA00232"/>
<comment type="caution">
    <text evidence="5">The sequence shown here is derived from an EMBL/GenBank/DDBJ whole genome shotgun (WGS) entry which is preliminary data.</text>
</comment>
<evidence type="ECO:0000256" key="2">
    <source>
        <dbReference type="ARBA" id="ARBA00022688"/>
    </source>
</evidence>
<feature type="binding site" evidence="4">
    <location>
        <position position="171"/>
    </location>
    <ligand>
        <name>substrate</name>
    </ligand>
</feature>
<organism evidence="5 6">
    <name type="scientific">Candidatus Endobugula sertula</name>
    <name type="common">Bugula neritina bacterial symbiont</name>
    <dbReference type="NCBI Taxonomy" id="62101"/>
    <lineage>
        <taxon>Bacteria</taxon>
        <taxon>Pseudomonadati</taxon>
        <taxon>Pseudomonadota</taxon>
        <taxon>Gammaproteobacteria</taxon>
        <taxon>Cellvibrionales</taxon>
        <taxon>Cellvibrionaceae</taxon>
        <taxon>Candidatus Endobugula</taxon>
    </lineage>
</organism>
<comment type="subcellular location">
    <subcellularLocation>
        <location evidence="4">Cytoplasm</location>
    </subcellularLocation>
</comment>
<dbReference type="GO" id="GO:0006744">
    <property type="term" value="P:ubiquinone biosynthetic process"/>
    <property type="evidence" value="ECO:0007669"/>
    <property type="project" value="UniProtKB-UniRule"/>
</dbReference>
<dbReference type="SUPFAM" id="SSF64288">
    <property type="entry name" value="Chorismate lyase-like"/>
    <property type="match status" value="1"/>
</dbReference>
<dbReference type="Proteomes" id="UP000242502">
    <property type="component" value="Unassembled WGS sequence"/>
</dbReference>
<dbReference type="PANTHER" id="PTHR38683">
    <property type="entry name" value="CHORISMATE PYRUVATE-LYASE"/>
    <property type="match status" value="1"/>
</dbReference>
<feature type="binding site" evidence="4">
    <location>
        <position position="118"/>
    </location>
    <ligand>
        <name>substrate</name>
    </ligand>
</feature>
<dbReference type="EMBL" id="MDLC01000013">
    <property type="protein sequence ID" value="ODS24161.1"/>
    <property type="molecule type" value="Genomic_DNA"/>
</dbReference>
<reference evidence="5 6" key="1">
    <citation type="journal article" date="2016" name="Appl. Environ. Microbiol.">
        <title>Lack of Overt Genome Reduction in the Bryostatin-Producing Bryozoan Symbiont "Candidatus Endobugula sertula".</title>
        <authorList>
            <person name="Miller I.J."/>
            <person name="Vanee N."/>
            <person name="Fong S.S."/>
            <person name="Lim-Fong G.E."/>
            <person name="Kwan J.C."/>
        </authorList>
    </citation>
    <scope>NUCLEOTIDE SEQUENCE [LARGE SCALE GENOMIC DNA]</scope>
    <source>
        <strain evidence="5">AB1-4</strain>
    </source>
</reference>
<dbReference type="GO" id="GO:0005829">
    <property type="term" value="C:cytosol"/>
    <property type="evidence" value="ECO:0007669"/>
    <property type="project" value="TreeGrafter"/>
</dbReference>
<evidence type="ECO:0000256" key="4">
    <source>
        <dbReference type="HAMAP-Rule" id="MF_01632"/>
    </source>
</evidence>
<evidence type="ECO:0000313" key="6">
    <source>
        <dbReference type="Proteomes" id="UP000242502"/>
    </source>
</evidence>
<dbReference type="Pfam" id="PF04345">
    <property type="entry name" value="Chor_lyase"/>
    <property type="match status" value="1"/>
</dbReference>
<keyword evidence="4" id="KW-0670">Pyruvate</keyword>
<dbReference type="GO" id="GO:0042866">
    <property type="term" value="P:pyruvate biosynthetic process"/>
    <property type="evidence" value="ECO:0007669"/>
    <property type="project" value="UniProtKB-UniRule"/>
</dbReference>
<keyword evidence="3 4" id="KW-0456">Lyase</keyword>
<evidence type="ECO:0000256" key="1">
    <source>
        <dbReference type="ARBA" id="ARBA00022490"/>
    </source>
</evidence>
<comment type="catalytic activity">
    <reaction evidence="4">
        <text>chorismate = 4-hydroxybenzoate + pyruvate</text>
        <dbReference type="Rhea" id="RHEA:16505"/>
        <dbReference type="ChEBI" id="CHEBI:15361"/>
        <dbReference type="ChEBI" id="CHEBI:17879"/>
        <dbReference type="ChEBI" id="CHEBI:29748"/>
        <dbReference type="EC" id="4.1.3.40"/>
    </reaction>
</comment>
<dbReference type="PANTHER" id="PTHR38683:SF1">
    <property type="entry name" value="CHORISMATE PYRUVATE-LYASE"/>
    <property type="match status" value="1"/>
</dbReference>
<dbReference type="EC" id="4.1.3.40" evidence="4"/>